<evidence type="ECO:0000313" key="3">
    <source>
        <dbReference type="EMBL" id="TPX34087.1"/>
    </source>
</evidence>
<sequence>MPKSAIIIGGSGLVGKRLVECLLKDDGISKVVSLGRRVIDADSVCPSCTTEQKAKFNSVVVDFLNLSSHRETFKDQALGFCTLGTTRADAGSAEKFKEIDYTYCLEFAKLYQEENKDKPTHFLLLTSGGSDANSFFLYPKTKGELERDCGKIGLDKLSIFRPGLLMFPEGETRPGGRITESVLQRIFPYVDWIAPSRLTAPTTVVASAMHKKALEPVVKSGTTNVEILENKAILECGISS</sequence>
<dbReference type="Proteomes" id="UP000319731">
    <property type="component" value="Unassembled WGS sequence"/>
</dbReference>
<dbReference type="OrthoDB" id="430436at2759"/>
<dbReference type="PANTHER" id="PTHR14097:SF7">
    <property type="entry name" value="OXIDOREDUCTASE HTATIP2"/>
    <property type="match status" value="1"/>
</dbReference>
<keyword evidence="4" id="KW-1185">Reference proteome</keyword>
<dbReference type="RefSeq" id="XP_031024929.1">
    <property type="nucleotide sequence ID" value="XM_031169092.1"/>
</dbReference>
<dbReference type="GO" id="GO:0051170">
    <property type="term" value="P:import into nucleus"/>
    <property type="evidence" value="ECO:0007669"/>
    <property type="project" value="TreeGrafter"/>
</dbReference>
<evidence type="ECO:0000256" key="2">
    <source>
        <dbReference type="ARBA" id="ARBA00006617"/>
    </source>
</evidence>
<accession>A0A507BZ58</accession>
<dbReference type="STRING" id="1806994.A0A507BZ58"/>
<dbReference type="InterPro" id="IPR036291">
    <property type="entry name" value="NAD(P)-bd_dom_sf"/>
</dbReference>
<dbReference type="PANTHER" id="PTHR14097">
    <property type="entry name" value="OXIDOREDUCTASE HTATIP2"/>
    <property type="match status" value="1"/>
</dbReference>
<organism evidence="3 4">
    <name type="scientific">Synchytrium microbalum</name>
    <dbReference type="NCBI Taxonomy" id="1806994"/>
    <lineage>
        <taxon>Eukaryota</taxon>
        <taxon>Fungi</taxon>
        <taxon>Fungi incertae sedis</taxon>
        <taxon>Chytridiomycota</taxon>
        <taxon>Chytridiomycota incertae sedis</taxon>
        <taxon>Chytridiomycetes</taxon>
        <taxon>Synchytriales</taxon>
        <taxon>Synchytriaceae</taxon>
        <taxon>Synchytrium</taxon>
    </lineage>
</organism>
<dbReference type="Gene3D" id="3.40.50.720">
    <property type="entry name" value="NAD(P)-binding Rossmann-like Domain"/>
    <property type="match status" value="1"/>
</dbReference>
<reference evidence="3 4" key="1">
    <citation type="journal article" date="2019" name="Sci. Rep.">
        <title>Comparative genomics of chytrid fungi reveal insights into the obligate biotrophic and pathogenic lifestyle of Synchytrium endobioticum.</title>
        <authorList>
            <person name="van de Vossenberg B.T.L.H."/>
            <person name="Warris S."/>
            <person name="Nguyen H.D.T."/>
            <person name="van Gent-Pelzer M.P.E."/>
            <person name="Joly D.L."/>
            <person name="van de Geest H.C."/>
            <person name="Bonants P.J.M."/>
            <person name="Smith D.S."/>
            <person name="Levesque C.A."/>
            <person name="van der Lee T.A.J."/>
        </authorList>
    </citation>
    <scope>NUCLEOTIDE SEQUENCE [LARGE SCALE GENOMIC DNA]</scope>
    <source>
        <strain evidence="3 4">JEL517</strain>
    </source>
</reference>
<protein>
    <recommendedName>
        <fullName evidence="5">NAD(P)-binding domain-containing protein</fullName>
    </recommendedName>
</protein>
<comment type="similarity">
    <text evidence="2">Belongs to the FMP52 family.</text>
</comment>
<dbReference type="SUPFAM" id="SSF51735">
    <property type="entry name" value="NAD(P)-binding Rossmann-fold domains"/>
    <property type="match status" value="1"/>
</dbReference>
<dbReference type="EMBL" id="QEAO01000016">
    <property type="protein sequence ID" value="TPX34087.1"/>
    <property type="molecule type" value="Genomic_DNA"/>
</dbReference>
<dbReference type="AlphaFoldDB" id="A0A507BZ58"/>
<dbReference type="GO" id="GO:0005741">
    <property type="term" value="C:mitochondrial outer membrane"/>
    <property type="evidence" value="ECO:0007669"/>
    <property type="project" value="UniProtKB-SubCell"/>
</dbReference>
<dbReference type="GeneID" id="42004389"/>
<gene>
    <name evidence="3" type="ORF">SmJEL517_g03164</name>
</gene>
<proteinExistence type="inferred from homology"/>
<comment type="caution">
    <text evidence="3">The sequence shown here is derived from an EMBL/GenBank/DDBJ whole genome shotgun (WGS) entry which is preliminary data.</text>
</comment>
<name>A0A507BZ58_9FUNG</name>
<evidence type="ECO:0000256" key="1">
    <source>
        <dbReference type="ARBA" id="ARBA00004450"/>
    </source>
</evidence>
<evidence type="ECO:0000313" key="4">
    <source>
        <dbReference type="Proteomes" id="UP000319731"/>
    </source>
</evidence>
<comment type="subcellular location">
    <subcellularLocation>
        <location evidence="1">Mitochondrion outer membrane</location>
        <topology evidence="1">Peripheral membrane protein</topology>
    </subcellularLocation>
</comment>
<evidence type="ECO:0008006" key="5">
    <source>
        <dbReference type="Google" id="ProtNLM"/>
    </source>
</evidence>